<evidence type="ECO:0000313" key="3">
    <source>
        <dbReference type="Proteomes" id="UP000002333"/>
    </source>
</evidence>
<evidence type="ECO:0000256" key="1">
    <source>
        <dbReference type="SAM" id="Phobius"/>
    </source>
</evidence>
<reference evidence="3" key="2">
    <citation type="submission" date="2008-05" db="EMBL/GenBank/DDBJ databases">
        <title>Genome sequence of Clostridium botulinum Ba4 strain 657.</title>
        <authorList>
            <person name="Shrivastava S."/>
            <person name="Brown J.L."/>
            <person name="Bruce D."/>
            <person name="Detter C."/>
            <person name="Munk C."/>
            <person name="Smith L.A."/>
            <person name="Smith T.J."/>
            <person name="Sutton G."/>
            <person name="Brettin T.S."/>
        </authorList>
    </citation>
    <scope>NUCLEOTIDE SEQUENCE [LARGE SCALE GENOMIC DNA]</scope>
    <source>
        <strain evidence="3">657 / Type Ba4</strain>
    </source>
</reference>
<proteinExistence type="predicted"/>
<dbReference type="KEGG" id="cbi:CLJ_B1084"/>
<name>A0A3F2ZZY7_CLOB6</name>
<dbReference type="AlphaFoldDB" id="A0A3F2ZZY7"/>
<keyword evidence="1" id="KW-0472">Membrane</keyword>
<dbReference type="EMBL" id="CP001083">
    <property type="protein sequence ID" value="ACQ54637.1"/>
    <property type="molecule type" value="Genomic_DNA"/>
</dbReference>
<keyword evidence="1" id="KW-0812">Transmembrane</keyword>
<evidence type="ECO:0008006" key="4">
    <source>
        <dbReference type="Google" id="ProtNLM"/>
    </source>
</evidence>
<protein>
    <recommendedName>
        <fullName evidence="4">ATP synthase subunit D</fullName>
    </recommendedName>
</protein>
<feature type="transmembrane region" description="Helical" evidence="1">
    <location>
        <begin position="7"/>
        <end position="27"/>
    </location>
</feature>
<accession>A0A3F2ZZY7</accession>
<gene>
    <name evidence="2" type="ordered locus">CLJ_B1084</name>
</gene>
<evidence type="ECO:0000313" key="2">
    <source>
        <dbReference type="EMBL" id="ACQ54637.1"/>
    </source>
</evidence>
<dbReference type="Proteomes" id="UP000002333">
    <property type="component" value="Chromosome"/>
</dbReference>
<organism evidence="2 3">
    <name type="scientific">Clostridium botulinum (strain 657 / Type Ba4)</name>
    <dbReference type="NCBI Taxonomy" id="515621"/>
    <lineage>
        <taxon>Bacteria</taxon>
        <taxon>Bacillati</taxon>
        <taxon>Bacillota</taxon>
        <taxon>Clostridia</taxon>
        <taxon>Eubacteriales</taxon>
        <taxon>Clostridiaceae</taxon>
        <taxon>Clostridium</taxon>
    </lineage>
</organism>
<reference evidence="2 3" key="1">
    <citation type="journal article" date="2007" name="PLoS ONE">
        <title>Analysis of the neurotoxin complex genes in Clostridium botulinum A1-A4 and B1 strains: BoNT/A3, /Ba4 and /B1 clusters are located within plasmids.</title>
        <authorList>
            <person name="Smith T.J."/>
            <person name="Hill K.K."/>
            <person name="Foley B.T."/>
            <person name="Detter J.C."/>
            <person name="Munk A.C."/>
            <person name="Bruce D.C."/>
            <person name="Doggett N.A."/>
            <person name="Smith L.A."/>
            <person name="Marks J.D."/>
            <person name="Xie G."/>
            <person name="Brettin T.S."/>
        </authorList>
    </citation>
    <scope>NUCLEOTIDE SEQUENCE [LARGE SCALE GENOMIC DNA]</scope>
    <source>
        <strain evidence="3">657 / Type Ba4</strain>
    </source>
</reference>
<sequence length="37" mass="4384">MRLGTSIFDLIIFISISIFIIYFVQVYCLNQHFLEVS</sequence>
<keyword evidence="1" id="KW-1133">Transmembrane helix</keyword>